<gene>
    <name evidence="2" type="ORF">DFR50_105135</name>
</gene>
<dbReference type="RefSeq" id="WP_113888283.1">
    <property type="nucleotide sequence ID" value="NZ_QNRK01000005.1"/>
</dbReference>
<name>A0A366FPB6_9HYPH</name>
<dbReference type="Proteomes" id="UP000253529">
    <property type="component" value="Unassembled WGS sequence"/>
</dbReference>
<keyword evidence="3" id="KW-1185">Reference proteome</keyword>
<sequence>MILLSRHAVSRVAEAVRRALEWPARVSAAQGAMSELAQMSDERLRDIGLTRQEMYDVTGLRCRRCGGRHR</sequence>
<organism evidence="2 3">
    <name type="scientific">Roseiarcus fermentans</name>
    <dbReference type="NCBI Taxonomy" id="1473586"/>
    <lineage>
        <taxon>Bacteria</taxon>
        <taxon>Pseudomonadati</taxon>
        <taxon>Pseudomonadota</taxon>
        <taxon>Alphaproteobacteria</taxon>
        <taxon>Hyphomicrobiales</taxon>
        <taxon>Roseiarcaceae</taxon>
        <taxon>Roseiarcus</taxon>
    </lineage>
</organism>
<proteinExistence type="predicted"/>
<evidence type="ECO:0000313" key="3">
    <source>
        <dbReference type="Proteomes" id="UP000253529"/>
    </source>
</evidence>
<dbReference type="Pfam" id="PF06568">
    <property type="entry name" value="YjiS-like"/>
    <property type="match status" value="1"/>
</dbReference>
<accession>A0A366FPB6</accession>
<dbReference type="EMBL" id="QNRK01000005">
    <property type="protein sequence ID" value="RBP16492.1"/>
    <property type="molecule type" value="Genomic_DNA"/>
</dbReference>
<reference evidence="2 3" key="1">
    <citation type="submission" date="2018-06" db="EMBL/GenBank/DDBJ databases">
        <title>Genomic Encyclopedia of Type Strains, Phase IV (KMG-IV): sequencing the most valuable type-strain genomes for metagenomic binning, comparative biology and taxonomic classification.</title>
        <authorList>
            <person name="Goeker M."/>
        </authorList>
    </citation>
    <scope>NUCLEOTIDE SEQUENCE [LARGE SCALE GENOMIC DNA]</scope>
    <source>
        <strain evidence="2 3">DSM 24875</strain>
    </source>
</reference>
<evidence type="ECO:0000259" key="1">
    <source>
        <dbReference type="Pfam" id="PF06568"/>
    </source>
</evidence>
<dbReference type="AlphaFoldDB" id="A0A366FPB6"/>
<protein>
    <submittedName>
        <fullName evidence="2">Uncharacterized protein DUF1127</fullName>
    </submittedName>
</protein>
<comment type="caution">
    <text evidence="2">The sequence shown here is derived from an EMBL/GenBank/DDBJ whole genome shotgun (WGS) entry which is preliminary data.</text>
</comment>
<evidence type="ECO:0000313" key="2">
    <source>
        <dbReference type="EMBL" id="RBP16492.1"/>
    </source>
</evidence>
<dbReference type="InterPro" id="IPR009506">
    <property type="entry name" value="YjiS-like"/>
</dbReference>
<feature type="domain" description="YjiS-like" evidence="1">
    <location>
        <begin position="33"/>
        <end position="53"/>
    </location>
</feature>